<keyword evidence="3" id="KW-1185">Reference proteome</keyword>
<sequence>MLPQLSAERHEANDQIERANRTMKDWLNKSLASGTAKDIWEACENLLKAQVKRVANATATTTELVPLEVGNIVWKCRDSIQHKDQTAWVGKGLLVVRGPYDGDQYDIRARGGRTVRAHREQLKLAVASQEDRSEPAQVLVTLKEYLYTVEWF</sequence>
<dbReference type="GeneID" id="25906778"/>
<accession>A0A0L0FX35</accession>
<keyword evidence="1" id="KW-0175">Coiled coil</keyword>
<proteinExistence type="predicted"/>
<organism evidence="2 3">
    <name type="scientific">Sphaeroforma arctica JP610</name>
    <dbReference type="NCBI Taxonomy" id="667725"/>
    <lineage>
        <taxon>Eukaryota</taxon>
        <taxon>Ichthyosporea</taxon>
        <taxon>Ichthyophonida</taxon>
        <taxon>Sphaeroforma</taxon>
    </lineage>
</organism>
<evidence type="ECO:0000313" key="3">
    <source>
        <dbReference type="Proteomes" id="UP000054560"/>
    </source>
</evidence>
<dbReference type="Proteomes" id="UP000054560">
    <property type="component" value="Unassembled WGS sequence"/>
</dbReference>
<evidence type="ECO:0000313" key="2">
    <source>
        <dbReference type="EMBL" id="KNC81410.1"/>
    </source>
</evidence>
<reference evidence="2 3" key="1">
    <citation type="submission" date="2011-02" db="EMBL/GenBank/DDBJ databases">
        <title>The Genome Sequence of Sphaeroforma arctica JP610.</title>
        <authorList>
            <consortium name="The Broad Institute Genome Sequencing Platform"/>
            <person name="Russ C."/>
            <person name="Cuomo C."/>
            <person name="Young S.K."/>
            <person name="Zeng Q."/>
            <person name="Gargeya S."/>
            <person name="Alvarado L."/>
            <person name="Berlin A."/>
            <person name="Chapman S.B."/>
            <person name="Chen Z."/>
            <person name="Freedman E."/>
            <person name="Gellesch M."/>
            <person name="Goldberg J."/>
            <person name="Griggs A."/>
            <person name="Gujja S."/>
            <person name="Heilman E."/>
            <person name="Heiman D."/>
            <person name="Howarth C."/>
            <person name="Mehta T."/>
            <person name="Neiman D."/>
            <person name="Pearson M."/>
            <person name="Roberts A."/>
            <person name="Saif S."/>
            <person name="Shea T."/>
            <person name="Shenoy N."/>
            <person name="Sisk P."/>
            <person name="Stolte C."/>
            <person name="Sykes S."/>
            <person name="White J."/>
            <person name="Yandava C."/>
            <person name="Burger G."/>
            <person name="Gray M.W."/>
            <person name="Holland P.W.H."/>
            <person name="King N."/>
            <person name="Lang F.B.F."/>
            <person name="Roger A.J."/>
            <person name="Ruiz-Trillo I."/>
            <person name="Haas B."/>
            <person name="Nusbaum C."/>
            <person name="Birren B."/>
        </authorList>
    </citation>
    <scope>NUCLEOTIDE SEQUENCE [LARGE SCALE GENOMIC DNA]</scope>
    <source>
        <strain evidence="2 3">JP610</strain>
    </source>
</reference>
<gene>
    <name evidence="2" type="ORF">SARC_06274</name>
</gene>
<name>A0A0L0FX35_9EUKA</name>
<evidence type="ECO:0000256" key="1">
    <source>
        <dbReference type="SAM" id="Coils"/>
    </source>
</evidence>
<protein>
    <submittedName>
        <fullName evidence="2">Uncharacterized protein</fullName>
    </submittedName>
</protein>
<dbReference type="AlphaFoldDB" id="A0A0L0FX35"/>
<feature type="coiled-coil region" evidence="1">
    <location>
        <begin position="2"/>
        <end position="29"/>
    </location>
</feature>
<dbReference type="EMBL" id="KQ242036">
    <property type="protein sequence ID" value="KNC81410.1"/>
    <property type="molecule type" value="Genomic_DNA"/>
</dbReference>
<dbReference type="RefSeq" id="XP_014155312.1">
    <property type="nucleotide sequence ID" value="XM_014299837.1"/>
</dbReference>